<evidence type="ECO:0000313" key="1">
    <source>
        <dbReference type="EMBL" id="CAB5226476.1"/>
    </source>
</evidence>
<reference evidence="1" key="1">
    <citation type="submission" date="2020-05" db="EMBL/GenBank/DDBJ databases">
        <authorList>
            <person name="Chiriac C."/>
            <person name="Salcher M."/>
            <person name="Ghai R."/>
            <person name="Kavagutti S V."/>
        </authorList>
    </citation>
    <scope>NUCLEOTIDE SEQUENCE</scope>
</reference>
<name>A0A6J7XA16_9CAUD</name>
<sequence>MTNKKAAAVNLSKKTTVLITSDMVLDLYAKAKKAKGTEKKTLMERVVFLSEHLNHYTPIVLDHYR</sequence>
<organism evidence="1">
    <name type="scientific">uncultured Caudovirales phage</name>
    <dbReference type="NCBI Taxonomy" id="2100421"/>
    <lineage>
        <taxon>Viruses</taxon>
        <taxon>Duplodnaviria</taxon>
        <taxon>Heunggongvirae</taxon>
        <taxon>Uroviricota</taxon>
        <taxon>Caudoviricetes</taxon>
        <taxon>Peduoviridae</taxon>
        <taxon>Maltschvirus</taxon>
        <taxon>Maltschvirus maltsch</taxon>
    </lineage>
</organism>
<proteinExistence type="predicted"/>
<accession>A0A6J7XA16</accession>
<protein>
    <submittedName>
        <fullName evidence="1">Uncharacterized protein</fullName>
    </submittedName>
</protein>
<gene>
    <name evidence="1" type="ORF">UFOVP760_250</name>
</gene>
<dbReference type="EMBL" id="LR798360">
    <property type="protein sequence ID" value="CAB5226476.1"/>
    <property type="molecule type" value="Genomic_DNA"/>
</dbReference>